<dbReference type="PANTHER" id="PTHR43761">
    <property type="entry name" value="D-ISOMER SPECIFIC 2-HYDROXYACID DEHYDROGENASE FAMILY PROTEIN (AFU_ORTHOLOGUE AFUA_1G13630)"/>
    <property type="match status" value="1"/>
</dbReference>
<dbReference type="EMBL" id="PPFX01000022">
    <property type="protein sequence ID" value="PNU19860.1"/>
    <property type="molecule type" value="Genomic_DNA"/>
</dbReference>
<keyword evidence="3" id="KW-0520">NAD</keyword>
<dbReference type="CDD" id="cd12162">
    <property type="entry name" value="2-Hacid_dh_4"/>
    <property type="match status" value="1"/>
</dbReference>
<evidence type="ECO:0000313" key="7">
    <source>
        <dbReference type="EMBL" id="PNU19860.1"/>
    </source>
</evidence>
<dbReference type="Gene3D" id="3.40.50.720">
    <property type="entry name" value="NAD(P)-binding Rossmann-like Domain"/>
    <property type="match status" value="2"/>
</dbReference>
<dbReference type="GO" id="GO:0051287">
    <property type="term" value="F:NAD binding"/>
    <property type="evidence" value="ECO:0007669"/>
    <property type="project" value="InterPro"/>
</dbReference>
<evidence type="ECO:0000256" key="4">
    <source>
        <dbReference type="RuleBase" id="RU003719"/>
    </source>
</evidence>
<evidence type="ECO:0000256" key="1">
    <source>
        <dbReference type="ARBA" id="ARBA00005854"/>
    </source>
</evidence>
<dbReference type="GO" id="GO:0016616">
    <property type="term" value="F:oxidoreductase activity, acting on the CH-OH group of donors, NAD or NADP as acceptor"/>
    <property type="evidence" value="ECO:0007669"/>
    <property type="project" value="InterPro"/>
</dbReference>
<comment type="caution">
    <text evidence="7">The sequence shown here is derived from an EMBL/GenBank/DDBJ whole genome shotgun (WGS) entry which is preliminary data.</text>
</comment>
<feature type="domain" description="D-isomer specific 2-hydroxyacid dehydrogenase catalytic" evidence="5">
    <location>
        <begin position="18"/>
        <end position="320"/>
    </location>
</feature>
<dbReference type="PANTHER" id="PTHR43761:SF1">
    <property type="entry name" value="D-ISOMER SPECIFIC 2-HYDROXYACID DEHYDROGENASE CATALYTIC DOMAIN-CONTAINING PROTEIN-RELATED"/>
    <property type="match status" value="1"/>
</dbReference>
<reference evidence="7 8" key="1">
    <citation type="journal article" date="2018" name="Genome Announc.">
        <title>Genome Sequence of Geothermobacter sp. HR-1 Iron Reducer from the Loihi Seamount.</title>
        <authorList>
            <person name="Smith H."/>
            <person name="Abuyen K."/>
            <person name="Tremblay J."/>
            <person name="Savalia P."/>
            <person name="Perez-Rodriguez I."/>
            <person name="Emerson D."/>
            <person name="Tully B."/>
            <person name="Amend J."/>
        </authorList>
    </citation>
    <scope>NUCLEOTIDE SEQUENCE [LARGE SCALE GENOMIC DNA]</scope>
    <source>
        <strain evidence="7 8">HR-1</strain>
    </source>
</reference>
<organism evidence="7 8">
    <name type="scientific">Geothermobacter hydrogeniphilus</name>
    <dbReference type="NCBI Taxonomy" id="1969733"/>
    <lineage>
        <taxon>Bacteria</taxon>
        <taxon>Pseudomonadati</taxon>
        <taxon>Thermodesulfobacteriota</taxon>
        <taxon>Desulfuromonadia</taxon>
        <taxon>Desulfuromonadales</taxon>
        <taxon>Geothermobacteraceae</taxon>
        <taxon>Geothermobacter</taxon>
    </lineage>
</organism>
<dbReference type="Proteomes" id="UP000236340">
    <property type="component" value="Unassembled WGS sequence"/>
</dbReference>
<dbReference type="PROSITE" id="PS00671">
    <property type="entry name" value="D_2_HYDROXYACID_DH_3"/>
    <property type="match status" value="1"/>
</dbReference>
<evidence type="ECO:0000259" key="5">
    <source>
        <dbReference type="Pfam" id="PF00389"/>
    </source>
</evidence>
<feature type="domain" description="D-isomer specific 2-hydroxyacid dehydrogenase NAD-binding" evidence="6">
    <location>
        <begin position="107"/>
        <end position="290"/>
    </location>
</feature>
<dbReference type="InterPro" id="IPR050418">
    <property type="entry name" value="D-iso_2-hydroxyacid_DH_PdxB"/>
</dbReference>
<dbReference type="RefSeq" id="WP_103115704.1">
    <property type="nucleotide sequence ID" value="NZ_PPFX01000022.1"/>
</dbReference>
<dbReference type="OrthoDB" id="9793626at2"/>
<dbReference type="InterPro" id="IPR006139">
    <property type="entry name" value="D-isomer_2_OHA_DH_cat_dom"/>
</dbReference>
<evidence type="ECO:0000259" key="6">
    <source>
        <dbReference type="Pfam" id="PF02826"/>
    </source>
</evidence>
<proteinExistence type="inferred from homology"/>
<comment type="similarity">
    <text evidence="1 4">Belongs to the D-isomer specific 2-hydroxyacid dehydrogenase family.</text>
</comment>
<accession>A0A2K2H9F4</accession>
<dbReference type="InterPro" id="IPR036291">
    <property type="entry name" value="NAD(P)-bd_dom_sf"/>
</dbReference>
<dbReference type="PROSITE" id="PS00670">
    <property type="entry name" value="D_2_HYDROXYACID_DH_2"/>
    <property type="match status" value="1"/>
</dbReference>
<dbReference type="InterPro" id="IPR029753">
    <property type="entry name" value="D-isomer_DH_CS"/>
</dbReference>
<dbReference type="FunFam" id="3.40.50.720:FF:000203">
    <property type="entry name" value="D-3-phosphoglycerate dehydrogenase (SerA)"/>
    <property type="match status" value="1"/>
</dbReference>
<dbReference type="InterPro" id="IPR006140">
    <property type="entry name" value="D-isomer_DH_NAD-bd"/>
</dbReference>
<dbReference type="Pfam" id="PF02826">
    <property type="entry name" value="2-Hacid_dh_C"/>
    <property type="match status" value="1"/>
</dbReference>
<keyword evidence="2 4" id="KW-0560">Oxidoreductase</keyword>
<dbReference type="SUPFAM" id="SSF51735">
    <property type="entry name" value="NAD(P)-binding Rossmann-fold domains"/>
    <property type="match status" value="1"/>
</dbReference>
<sequence length="321" mass="35402">MKIVYLDAYTANPGDLSWEPLEQLGELSVYDRSAEPEVLSRIGDAEIVLTNKVAFDRGRFAALPNLKYVGVTATGYNIIDLEAAREHGVTVTNVPAYSTASVAQMTFALLLELTQQVGHHNHLTSWGHWTDAPDFCFWDRPQVELDGLTLGLVGFGQIGQRVARIAAAFGMRVQVFTRNPERYRGNLDYARVTFVPLETLLETSDVVSLHCPLTDETTRLINAERLALMKRGAYLINTSRGGVIDEDALAAALQEKRLAGAGLDVLTLEPPEHGNRLLAAQNCFVTPHIAWATRASRQRLFDTLTANIRAFLDGEPQNVVS</sequence>
<gene>
    <name evidence="7" type="ORF">C2E25_10540</name>
</gene>
<name>A0A2K2H9F4_9BACT</name>
<protein>
    <submittedName>
        <fullName evidence="7">Glycerate dehydrogenase</fullName>
    </submittedName>
</protein>
<dbReference type="SUPFAM" id="SSF52283">
    <property type="entry name" value="Formate/glycerate dehydrogenase catalytic domain-like"/>
    <property type="match status" value="1"/>
</dbReference>
<dbReference type="AlphaFoldDB" id="A0A2K2H9F4"/>
<evidence type="ECO:0000256" key="2">
    <source>
        <dbReference type="ARBA" id="ARBA00023002"/>
    </source>
</evidence>
<dbReference type="Pfam" id="PF00389">
    <property type="entry name" value="2-Hacid_dh"/>
    <property type="match status" value="1"/>
</dbReference>
<evidence type="ECO:0000256" key="3">
    <source>
        <dbReference type="ARBA" id="ARBA00023027"/>
    </source>
</evidence>
<evidence type="ECO:0000313" key="8">
    <source>
        <dbReference type="Proteomes" id="UP000236340"/>
    </source>
</evidence>